<feature type="transmembrane region" description="Helical" evidence="1">
    <location>
        <begin position="93"/>
        <end position="114"/>
    </location>
</feature>
<reference evidence="2" key="3">
    <citation type="submission" date="2018-07" db="EMBL/GenBank/DDBJ databases">
        <title>WGS assembly of Glycine max.</title>
        <authorList>
            <person name="Schmutz J."/>
            <person name="Cannon S."/>
            <person name="Schlueter J."/>
            <person name="Ma J."/>
            <person name="Mitros T."/>
            <person name="Nelson W."/>
            <person name="Hyten D."/>
            <person name="Song Q."/>
            <person name="Thelen J."/>
            <person name="Cheng J."/>
            <person name="Xu D."/>
            <person name="Hellsten U."/>
            <person name="May G."/>
            <person name="Yu Y."/>
            <person name="Sakurai T."/>
            <person name="Umezawa T."/>
            <person name="Bhattacharyya M."/>
            <person name="Sandhu D."/>
            <person name="Valliyodan B."/>
            <person name="Lindquist E."/>
            <person name="Peto M."/>
            <person name="Grant D."/>
            <person name="Shu S."/>
            <person name="Goodstein D."/>
            <person name="Barry K."/>
            <person name="Futrell-Griggs M."/>
            <person name="Abernathy B."/>
            <person name="Du J."/>
            <person name="Tian Z."/>
            <person name="Zhu L."/>
            <person name="Gill N."/>
            <person name="Joshi T."/>
            <person name="Libault M."/>
            <person name="Sethuraman A."/>
            <person name="Zhang X."/>
            <person name="Shinozaki K."/>
            <person name="Nguyen H."/>
            <person name="Wing R."/>
            <person name="Cregan P."/>
            <person name="Specht J."/>
            <person name="Grimwood J."/>
            <person name="Rokhsar D."/>
            <person name="Stacey G."/>
            <person name="Shoemaker R."/>
            <person name="Jackson S."/>
        </authorList>
    </citation>
    <scope>NUCLEOTIDE SEQUENCE</scope>
    <source>
        <tissue evidence="2">Callus</tissue>
    </source>
</reference>
<proteinExistence type="predicted"/>
<protein>
    <submittedName>
        <fullName evidence="2 3">Uncharacterized protein</fullName>
    </submittedName>
</protein>
<dbReference type="EnsemblPlants" id="KRG95552">
    <property type="protein sequence ID" value="KRG95552"/>
    <property type="gene ID" value="GLYMA_19G157900"/>
</dbReference>
<sequence>MIRASWTTCGAPLLVSLHMYSSLLVVSFLKVDQVTHKVFLFSFKHNPYIIGNFTNFPYPLQVIFIHLISFLGLPVFRQPLLGIDTAFVLHVPLSFPLGPLFLMPPFFAFFLLLAKVCQ</sequence>
<dbReference type="AlphaFoldDB" id="A0A0R0ENM1"/>
<gene>
    <name evidence="2" type="ORF">GLYMA_19G157900</name>
</gene>
<reference evidence="2 3" key="1">
    <citation type="journal article" date="2010" name="Nature">
        <title>Genome sequence of the palaeopolyploid soybean.</title>
        <authorList>
            <person name="Schmutz J."/>
            <person name="Cannon S.B."/>
            <person name="Schlueter J."/>
            <person name="Ma J."/>
            <person name="Mitros T."/>
            <person name="Nelson W."/>
            <person name="Hyten D.L."/>
            <person name="Song Q."/>
            <person name="Thelen J.J."/>
            <person name="Cheng J."/>
            <person name="Xu D."/>
            <person name="Hellsten U."/>
            <person name="May G.D."/>
            <person name="Yu Y."/>
            <person name="Sakurai T."/>
            <person name="Umezawa T."/>
            <person name="Bhattacharyya M.K."/>
            <person name="Sandhu D."/>
            <person name="Valliyodan B."/>
            <person name="Lindquist E."/>
            <person name="Peto M."/>
            <person name="Grant D."/>
            <person name="Shu S."/>
            <person name="Goodstein D."/>
            <person name="Barry K."/>
            <person name="Futrell-Griggs M."/>
            <person name="Abernathy B."/>
            <person name="Du J."/>
            <person name="Tian Z."/>
            <person name="Zhu L."/>
            <person name="Gill N."/>
            <person name="Joshi T."/>
            <person name="Libault M."/>
            <person name="Sethuraman A."/>
            <person name="Zhang X.-C."/>
            <person name="Shinozaki K."/>
            <person name="Nguyen H.T."/>
            <person name="Wing R.A."/>
            <person name="Cregan P."/>
            <person name="Specht J."/>
            <person name="Grimwood J."/>
            <person name="Rokhsar D."/>
            <person name="Stacey G."/>
            <person name="Shoemaker R.C."/>
            <person name="Jackson S.A."/>
        </authorList>
    </citation>
    <scope>NUCLEOTIDE SEQUENCE [LARGE SCALE GENOMIC DNA]</scope>
    <source>
        <strain evidence="3">cv. Williams 82</strain>
        <tissue evidence="2">Callus</tissue>
    </source>
</reference>
<dbReference type="EMBL" id="CM000852">
    <property type="protein sequence ID" value="KRG95552.1"/>
    <property type="molecule type" value="Genomic_DNA"/>
</dbReference>
<evidence type="ECO:0000313" key="2">
    <source>
        <dbReference type="EMBL" id="KRG95552.1"/>
    </source>
</evidence>
<dbReference type="Gramene" id="KRG95552">
    <property type="protein sequence ID" value="KRG95552"/>
    <property type="gene ID" value="GLYMA_19G157900"/>
</dbReference>
<keyword evidence="4" id="KW-1185">Reference proteome</keyword>
<dbReference type="InParanoid" id="A0A0R0ENM1"/>
<organism evidence="2">
    <name type="scientific">Glycine max</name>
    <name type="common">Soybean</name>
    <name type="synonym">Glycine hispida</name>
    <dbReference type="NCBI Taxonomy" id="3847"/>
    <lineage>
        <taxon>Eukaryota</taxon>
        <taxon>Viridiplantae</taxon>
        <taxon>Streptophyta</taxon>
        <taxon>Embryophyta</taxon>
        <taxon>Tracheophyta</taxon>
        <taxon>Spermatophyta</taxon>
        <taxon>Magnoliopsida</taxon>
        <taxon>eudicotyledons</taxon>
        <taxon>Gunneridae</taxon>
        <taxon>Pentapetalae</taxon>
        <taxon>rosids</taxon>
        <taxon>fabids</taxon>
        <taxon>Fabales</taxon>
        <taxon>Fabaceae</taxon>
        <taxon>Papilionoideae</taxon>
        <taxon>50 kb inversion clade</taxon>
        <taxon>NPAAA clade</taxon>
        <taxon>indigoferoid/millettioid clade</taxon>
        <taxon>Phaseoleae</taxon>
        <taxon>Glycine</taxon>
        <taxon>Glycine subgen. Soja</taxon>
    </lineage>
</organism>
<accession>A0A0R0ENM1</accession>
<name>A0A0R0ENM1_SOYBN</name>
<feature type="transmembrane region" description="Helical" evidence="1">
    <location>
        <begin position="12"/>
        <end position="31"/>
    </location>
</feature>
<keyword evidence="1" id="KW-1133">Transmembrane helix</keyword>
<feature type="transmembrane region" description="Helical" evidence="1">
    <location>
        <begin position="52"/>
        <end position="73"/>
    </location>
</feature>
<keyword evidence="1" id="KW-0812">Transmembrane</keyword>
<evidence type="ECO:0000313" key="3">
    <source>
        <dbReference type="EnsemblPlants" id="KRG95552"/>
    </source>
</evidence>
<evidence type="ECO:0000313" key="4">
    <source>
        <dbReference type="Proteomes" id="UP000008827"/>
    </source>
</evidence>
<reference evidence="3" key="2">
    <citation type="submission" date="2018-02" db="UniProtKB">
        <authorList>
            <consortium name="EnsemblPlants"/>
        </authorList>
    </citation>
    <scope>IDENTIFICATION</scope>
    <source>
        <strain evidence="3">Williams 82</strain>
    </source>
</reference>
<dbReference type="Proteomes" id="UP000008827">
    <property type="component" value="Chromosome 19"/>
</dbReference>
<keyword evidence="1" id="KW-0472">Membrane</keyword>
<evidence type="ECO:0000256" key="1">
    <source>
        <dbReference type="SAM" id="Phobius"/>
    </source>
</evidence>